<dbReference type="EMBL" id="AOMF01000103">
    <property type="protein sequence ID" value="EMA55819.1"/>
    <property type="molecule type" value="Genomic_DNA"/>
</dbReference>
<dbReference type="Pfam" id="PF11667">
    <property type="entry name" value="DUF3267"/>
    <property type="match status" value="1"/>
</dbReference>
<evidence type="ECO:0000256" key="1">
    <source>
        <dbReference type="SAM" id="Phobius"/>
    </source>
</evidence>
<feature type="transmembrane region" description="Helical" evidence="1">
    <location>
        <begin position="114"/>
        <end position="135"/>
    </location>
</feature>
<comment type="caution">
    <text evidence="2">The sequence shown here is derived from an EMBL/GenBank/DDBJ whole genome shotgun (WGS) entry which is preliminary data.</text>
</comment>
<dbReference type="AlphaFoldDB" id="M0NFE0"/>
<accession>M0NFE0</accession>
<name>M0NFE0_9EURY</name>
<evidence type="ECO:0000313" key="2">
    <source>
        <dbReference type="EMBL" id="EMA55819.1"/>
    </source>
</evidence>
<dbReference type="OrthoDB" id="222560at2157"/>
<dbReference type="PATRIC" id="fig|1227457.3.peg.907"/>
<feature type="transmembrane region" description="Helical" evidence="1">
    <location>
        <begin position="84"/>
        <end position="102"/>
    </location>
</feature>
<proteinExistence type="predicted"/>
<evidence type="ECO:0000313" key="3">
    <source>
        <dbReference type="Proteomes" id="UP000011680"/>
    </source>
</evidence>
<evidence type="ECO:0008006" key="4">
    <source>
        <dbReference type="Google" id="ProtNLM"/>
    </source>
</evidence>
<dbReference type="Proteomes" id="UP000011680">
    <property type="component" value="Unassembled WGS sequence"/>
</dbReference>
<dbReference type="eggNOG" id="arCOG05799">
    <property type="taxonomic scope" value="Archaea"/>
</dbReference>
<keyword evidence="1" id="KW-0812">Transmembrane</keyword>
<keyword evidence="1" id="KW-1133">Transmembrane helix</keyword>
<keyword evidence="3" id="KW-1185">Reference proteome</keyword>
<feature type="transmembrane region" description="Helical" evidence="1">
    <location>
        <begin position="141"/>
        <end position="162"/>
    </location>
</feature>
<dbReference type="InterPro" id="IPR021683">
    <property type="entry name" value="DUF3267"/>
</dbReference>
<protein>
    <recommendedName>
        <fullName evidence="4">Zincin peptidase</fullName>
    </recommendedName>
</protein>
<feature type="transmembrane region" description="Helical" evidence="1">
    <location>
        <begin position="20"/>
        <end position="43"/>
    </location>
</feature>
<sequence length="196" mass="20824">MSSRPDLSGYHQPYRFEYPALWLQVGGAVLFVLALGGFLTLAAGLRGGEVAIVFDSSEFLVFVLALLVTIIVHEAIHGAVARLLGYHVTYGVAWSVLGVYTASFGQLISRRDNVLVAGAPLVALTGVGVVILPFVDETLLAAVLVGLVANTASAVGDLYVLYRLVRMPRGSMLYDVSIEEMLVYEPSSASAVGHAE</sequence>
<organism evidence="2 3">
    <name type="scientific">Halococcus thailandensis JCM 13552</name>
    <dbReference type="NCBI Taxonomy" id="1227457"/>
    <lineage>
        <taxon>Archaea</taxon>
        <taxon>Methanobacteriati</taxon>
        <taxon>Methanobacteriota</taxon>
        <taxon>Stenosarchaea group</taxon>
        <taxon>Halobacteria</taxon>
        <taxon>Halobacteriales</taxon>
        <taxon>Halococcaceae</taxon>
        <taxon>Halococcus</taxon>
    </lineage>
</organism>
<reference evidence="2 3" key="1">
    <citation type="journal article" date="2014" name="PLoS Genet.">
        <title>Phylogenetically driven sequencing of extremely halophilic archaea reveals strategies for static and dynamic osmo-response.</title>
        <authorList>
            <person name="Becker E.A."/>
            <person name="Seitzer P.M."/>
            <person name="Tritt A."/>
            <person name="Larsen D."/>
            <person name="Krusor M."/>
            <person name="Yao A.I."/>
            <person name="Wu D."/>
            <person name="Madern D."/>
            <person name="Eisen J.A."/>
            <person name="Darling A.E."/>
            <person name="Facciotti M.T."/>
        </authorList>
    </citation>
    <scope>NUCLEOTIDE SEQUENCE [LARGE SCALE GENOMIC DNA]</scope>
    <source>
        <strain evidence="2 3">JCM 13552</strain>
    </source>
</reference>
<keyword evidence="1" id="KW-0472">Membrane</keyword>
<gene>
    <name evidence="2" type="ORF">C451_05048</name>
</gene>
<feature type="transmembrane region" description="Helical" evidence="1">
    <location>
        <begin position="50"/>
        <end position="72"/>
    </location>
</feature>